<dbReference type="EMBL" id="CP045652">
    <property type="protein sequence ID" value="QGA25778.1"/>
    <property type="molecule type" value="Genomic_DNA"/>
</dbReference>
<name>A0A5Q0QDI2_9SPHI</name>
<evidence type="ECO:0000313" key="1">
    <source>
        <dbReference type="EMBL" id="QGA25778.1"/>
    </source>
</evidence>
<dbReference type="AlphaFoldDB" id="A0A5Q0QDI2"/>
<proteinExistence type="predicted"/>
<accession>A0A5Q0QDI2</accession>
<gene>
    <name evidence="1" type="ORF">GFH32_05340</name>
</gene>
<dbReference type="KEGG" id="sphe:GFH32_05340"/>
<dbReference type="PROSITE" id="PS51257">
    <property type="entry name" value="PROKAR_LIPOPROTEIN"/>
    <property type="match status" value="1"/>
</dbReference>
<reference evidence="1 2" key="1">
    <citation type="submission" date="2019-10" db="EMBL/GenBank/DDBJ databases">
        <authorList>
            <person name="Dong K."/>
        </authorList>
    </citation>
    <scope>NUCLEOTIDE SEQUENCE [LARGE SCALE GENOMIC DNA]</scope>
    <source>
        <strain evidence="2">dk4302</strain>
    </source>
</reference>
<sequence>MRTIGLAFIILLFFSGCQSEKKKEEVKDTVGTLPKLDTLVKEISTDIGVDSLFKGIPEQALPYVDSTNFDNFKQQGISNPTLITLLKFQADYPNLEDIKIRYQVRFSDDIRGLVITYPISGQELNTTLIIINNNNQVVDEMEIAYDEIAESAIRELTLIEKDKLSIEHWNYFSEEPTVKRKVYSIRADGKLVPLKN</sequence>
<organism evidence="1 2">
    <name type="scientific">Sphingobacterium zhuxiongii</name>
    <dbReference type="NCBI Taxonomy" id="2662364"/>
    <lineage>
        <taxon>Bacteria</taxon>
        <taxon>Pseudomonadati</taxon>
        <taxon>Bacteroidota</taxon>
        <taxon>Sphingobacteriia</taxon>
        <taxon>Sphingobacteriales</taxon>
        <taxon>Sphingobacteriaceae</taxon>
        <taxon>Sphingobacterium</taxon>
    </lineage>
</organism>
<dbReference type="Proteomes" id="UP000326921">
    <property type="component" value="Chromosome"/>
</dbReference>
<evidence type="ECO:0008006" key="3">
    <source>
        <dbReference type="Google" id="ProtNLM"/>
    </source>
</evidence>
<dbReference type="RefSeq" id="WP_153510098.1">
    <property type="nucleotide sequence ID" value="NZ_CP045652.1"/>
</dbReference>
<evidence type="ECO:0000313" key="2">
    <source>
        <dbReference type="Proteomes" id="UP000326921"/>
    </source>
</evidence>
<keyword evidence="2" id="KW-1185">Reference proteome</keyword>
<protein>
    <recommendedName>
        <fullName evidence="3">Lipoprotein</fullName>
    </recommendedName>
</protein>